<organism evidence="1 2">
    <name type="scientific">Actinophytocola algeriensis</name>
    <dbReference type="NCBI Taxonomy" id="1768010"/>
    <lineage>
        <taxon>Bacteria</taxon>
        <taxon>Bacillati</taxon>
        <taxon>Actinomycetota</taxon>
        <taxon>Actinomycetes</taxon>
        <taxon>Pseudonocardiales</taxon>
        <taxon>Pseudonocardiaceae</taxon>
    </lineage>
</organism>
<comment type="caution">
    <text evidence="1">The sequence shown here is derived from an EMBL/GenBank/DDBJ whole genome shotgun (WGS) entry which is preliminary data.</text>
</comment>
<keyword evidence="2" id="KW-1185">Reference proteome</keyword>
<protein>
    <submittedName>
        <fullName evidence="1">Uncharacterized protein</fullName>
    </submittedName>
</protein>
<dbReference type="EMBL" id="JACHJQ010000006">
    <property type="protein sequence ID" value="MBB4909469.1"/>
    <property type="molecule type" value="Genomic_DNA"/>
</dbReference>
<proteinExistence type="predicted"/>
<dbReference type="AlphaFoldDB" id="A0A7W7QA29"/>
<evidence type="ECO:0000313" key="1">
    <source>
        <dbReference type="EMBL" id="MBB4909469.1"/>
    </source>
</evidence>
<sequence>MPLPESNREAYLTASEHVMANADERVAVWDGSPPDGAGGTADVVHTARQRGIPVTVGWPAGSVR</sequence>
<accession>A0A7W7QA29</accession>
<dbReference type="Proteomes" id="UP000520767">
    <property type="component" value="Unassembled WGS sequence"/>
</dbReference>
<evidence type="ECO:0000313" key="2">
    <source>
        <dbReference type="Proteomes" id="UP000520767"/>
    </source>
</evidence>
<name>A0A7W7QA29_9PSEU</name>
<gene>
    <name evidence="1" type="ORF">FHR82_005727</name>
</gene>
<dbReference type="RefSeq" id="WP_184813575.1">
    <property type="nucleotide sequence ID" value="NZ_JACHJQ010000006.1"/>
</dbReference>
<reference evidence="1 2" key="1">
    <citation type="submission" date="2020-08" db="EMBL/GenBank/DDBJ databases">
        <title>Genomic Encyclopedia of Type Strains, Phase III (KMG-III): the genomes of soil and plant-associated and newly described type strains.</title>
        <authorList>
            <person name="Whitman W."/>
        </authorList>
    </citation>
    <scope>NUCLEOTIDE SEQUENCE [LARGE SCALE GENOMIC DNA]</scope>
    <source>
        <strain evidence="1 2">CECT 8960</strain>
    </source>
</reference>